<sequence length="75" mass="8592">MNLSIPRGIVKVSKYPLFHGQYSESGEGANAWAGSRPNILNVAVTRAKQRLYIVGDKDKWTKERYFKIAYDICDR</sequence>
<reference evidence="1 2" key="1">
    <citation type="submission" date="2018-08" db="EMBL/GenBank/DDBJ databases">
        <title>Murine metabolic-syndrome-specific gut microbial biobank.</title>
        <authorList>
            <person name="Liu C."/>
        </authorList>
    </citation>
    <scope>NUCLEOTIDE SEQUENCE [LARGE SCALE GENOMIC DNA]</scope>
    <source>
        <strain evidence="1 2">28</strain>
    </source>
</reference>
<evidence type="ECO:0000313" key="2">
    <source>
        <dbReference type="Proteomes" id="UP000446866"/>
    </source>
</evidence>
<name>A0A845QMJ7_9FIRM</name>
<dbReference type="Gene3D" id="3.40.50.300">
    <property type="entry name" value="P-loop containing nucleotide triphosphate hydrolases"/>
    <property type="match status" value="1"/>
</dbReference>
<organism evidence="1 2">
    <name type="scientific">Anaerotruncus colihominis</name>
    <dbReference type="NCBI Taxonomy" id="169435"/>
    <lineage>
        <taxon>Bacteria</taxon>
        <taxon>Bacillati</taxon>
        <taxon>Bacillota</taxon>
        <taxon>Clostridia</taxon>
        <taxon>Eubacteriales</taxon>
        <taxon>Oscillospiraceae</taxon>
        <taxon>Anaerotruncus</taxon>
    </lineage>
</organism>
<dbReference type="EMBL" id="QXWK01000039">
    <property type="protein sequence ID" value="NBH62856.1"/>
    <property type="molecule type" value="Genomic_DNA"/>
</dbReference>
<dbReference type="Proteomes" id="UP000446866">
    <property type="component" value="Unassembled WGS sequence"/>
</dbReference>
<proteinExistence type="predicted"/>
<evidence type="ECO:0000313" key="1">
    <source>
        <dbReference type="EMBL" id="NBH62856.1"/>
    </source>
</evidence>
<comment type="caution">
    <text evidence="1">The sequence shown here is derived from an EMBL/GenBank/DDBJ whole genome shotgun (WGS) entry which is preliminary data.</text>
</comment>
<dbReference type="InterPro" id="IPR027417">
    <property type="entry name" value="P-loop_NTPase"/>
</dbReference>
<gene>
    <name evidence="1" type="ORF">D0435_14520</name>
</gene>
<accession>A0A845QMJ7</accession>
<protein>
    <recommendedName>
        <fullName evidence="3">DNA2/NAM7 helicase-like C-terminal domain-containing protein</fullName>
    </recommendedName>
</protein>
<dbReference type="AlphaFoldDB" id="A0A845QMJ7"/>
<keyword evidence="2" id="KW-1185">Reference proteome</keyword>
<dbReference type="RefSeq" id="WP_160203140.1">
    <property type="nucleotide sequence ID" value="NZ_QXWK01000039.1"/>
</dbReference>
<evidence type="ECO:0008006" key="3">
    <source>
        <dbReference type="Google" id="ProtNLM"/>
    </source>
</evidence>